<accession>W0V809</accession>
<dbReference type="EMBL" id="HG322949">
    <property type="protein sequence ID" value="CDG84939.1"/>
    <property type="molecule type" value="Genomic_DNA"/>
</dbReference>
<reference evidence="3 4" key="1">
    <citation type="journal article" date="2015" name="Genome Announc.">
        <title>Genome Sequence of Mushroom Soft-Rot Pathogen Janthinobacterium agaricidamnosum.</title>
        <authorList>
            <person name="Graupner K."/>
            <person name="Lackner G."/>
            <person name="Hertweck C."/>
        </authorList>
    </citation>
    <scope>NUCLEOTIDE SEQUENCE [LARGE SCALE GENOMIC DNA]</scope>
    <source>
        <strain evidence="4">NBRC 102515 / DSM 9628</strain>
    </source>
</reference>
<feature type="signal peptide" evidence="2">
    <location>
        <begin position="1"/>
        <end position="27"/>
    </location>
</feature>
<dbReference type="STRING" id="1349767.GJA_4331"/>
<keyword evidence="4" id="KW-1185">Reference proteome</keyword>
<name>W0V809_9BURK</name>
<feature type="compositionally biased region" description="Basic and acidic residues" evidence="1">
    <location>
        <begin position="91"/>
        <end position="111"/>
    </location>
</feature>
<dbReference type="PATRIC" id="fig|1349767.4.peg.892"/>
<evidence type="ECO:0000256" key="2">
    <source>
        <dbReference type="SAM" id="SignalP"/>
    </source>
</evidence>
<proteinExistence type="predicted"/>
<dbReference type="eggNOG" id="ENOG5032QZV">
    <property type="taxonomic scope" value="Bacteria"/>
</dbReference>
<evidence type="ECO:0000313" key="4">
    <source>
        <dbReference type="Proteomes" id="UP000027604"/>
    </source>
</evidence>
<gene>
    <name evidence="3" type="ORF">GJA_4331</name>
</gene>
<evidence type="ECO:0000256" key="1">
    <source>
        <dbReference type="SAM" id="MobiDB-lite"/>
    </source>
</evidence>
<evidence type="ECO:0008006" key="5">
    <source>
        <dbReference type="Google" id="ProtNLM"/>
    </source>
</evidence>
<dbReference type="Proteomes" id="UP000027604">
    <property type="component" value="Chromosome I"/>
</dbReference>
<organism evidence="3 4">
    <name type="scientific">Janthinobacterium agaricidamnosum NBRC 102515 = DSM 9628</name>
    <dbReference type="NCBI Taxonomy" id="1349767"/>
    <lineage>
        <taxon>Bacteria</taxon>
        <taxon>Pseudomonadati</taxon>
        <taxon>Pseudomonadota</taxon>
        <taxon>Betaproteobacteria</taxon>
        <taxon>Burkholderiales</taxon>
        <taxon>Oxalobacteraceae</taxon>
        <taxon>Janthinobacterium</taxon>
    </lineage>
</organism>
<dbReference type="HOGENOM" id="CLU_099362_0_0_4"/>
<protein>
    <recommendedName>
        <fullName evidence="5">DUF4124 domain-containing protein</fullName>
    </recommendedName>
</protein>
<feature type="compositionally biased region" description="Low complexity" evidence="1">
    <location>
        <begin position="68"/>
        <end position="88"/>
    </location>
</feature>
<dbReference type="AlphaFoldDB" id="W0V809"/>
<dbReference type="KEGG" id="jag:GJA_4331"/>
<sequence>MNKQNIVALWMSLAALAGLVAPAVAHAEGEIYLCVDANGQKELTDTNRKGKCKALDLPAAIPAPPKRSGPAASSARGPAAAGPAASPGDFPKVDSAEQKARDNDRRQILLDELRSEEAKLAALKKDYNNGEPERNGNERNYAKYQERVALMKDNVSRAEKNVEALKREIANIR</sequence>
<evidence type="ECO:0000313" key="3">
    <source>
        <dbReference type="EMBL" id="CDG84939.1"/>
    </source>
</evidence>
<feature type="region of interest" description="Disordered" evidence="1">
    <location>
        <begin position="59"/>
        <end position="111"/>
    </location>
</feature>
<feature type="chain" id="PRO_5004797636" description="DUF4124 domain-containing protein" evidence="2">
    <location>
        <begin position="28"/>
        <end position="173"/>
    </location>
</feature>
<keyword evidence="2" id="KW-0732">Signal</keyword>